<evidence type="ECO:0000256" key="1">
    <source>
        <dbReference type="SAM" id="SignalP"/>
    </source>
</evidence>
<proteinExistence type="predicted"/>
<dbReference type="Pfam" id="PF06452">
    <property type="entry name" value="CBM9_1"/>
    <property type="match status" value="1"/>
</dbReference>
<comment type="caution">
    <text evidence="3">The sequence shown here is derived from an EMBL/GenBank/DDBJ whole genome shotgun (WGS) entry which is preliminary data.</text>
</comment>
<dbReference type="EMBL" id="JASJQH010000172">
    <property type="protein sequence ID" value="KAK9766263.1"/>
    <property type="molecule type" value="Genomic_DNA"/>
</dbReference>
<keyword evidence="1" id="KW-0732">Signal</keyword>
<protein>
    <recommendedName>
        <fullName evidence="2">Carbohydrate-binding domain-containing protein</fullName>
    </recommendedName>
</protein>
<keyword evidence="4" id="KW-1185">Reference proteome</keyword>
<organism evidence="3 4">
    <name type="scientific">Basidiobolus ranarum</name>
    <dbReference type="NCBI Taxonomy" id="34480"/>
    <lineage>
        <taxon>Eukaryota</taxon>
        <taxon>Fungi</taxon>
        <taxon>Fungi incertae sedis</taxon>
        <taxon>Zoopagomycota</taxon>
        <taxon>Entomophthoromycotina</taxon>
        <taxon>Basidiobolomycetes</taxon>
        <taxon>Basidiobolales</taxon>
        <taxon>Basidiobolaceae</taxon>
        <taxon>Basidiobolus</taxon>
    </lineage>
</organism>
<dbReference type="Gene3D" id="2.60.40.1190">
    <property type="match status" value="1"/>
</dbReference>
<feature type="chain" id="PRO_5047089880" description="Carbohydrate-binding domain-containing protein" evidence="1">
    <location>
        <begin position="39"/>
        <end position="419"/>
    </location>
</feature>
<evidence type="ECO:0000313" key="3">
    <source>
        <dbReference type="EMBL" id="KAK9766263.1"/>
    </source>
</evidence>
<feature type="domain" description="Carbohydrate-binding" evidence="2">
    <location>
        <begin position="89"/>
        <end position="191"/>
    </location>
</feature>
<dbReference type="SUPFAM" id="SSF49344">
    <property type="entry name" value="CBD9-like"/>
    <property type="match status" value="1"/>
</dbReference>
<accession>A0ABR2WXR9</accession>
<name>A0ABR2WXR9_9FUNG</name>
<dbReference type="InterPro" id="IPR010502">
    <property type="entry name" value="Carb-bd_dom_fam9"/>
</dbReference>
<reference evidence="3 4" key="1">
    <citation type="submission" date="2023-04" db="EMBL/GenBank/DDBJ databases">
        <title>Genome of Basidiobolus ranarum AG-B5.</title>
        <authorList>
            <person name="Stajich J.E."/>
            <person name="Carter-House D."/>
            <person name="Gryganskyi A."/>
        </authorList>
    </citation>
    <scope>NUCLEOTIDE SEQUENCE [LARGE SCALE GENOMIC DNA]</scope>
    <source>
        <strain evidence="3 4">AG-B5</strain>
    </source>
</reference>
<gene>
    <name evidence="3" type="ORF">K7432_004784</name>
</gene>
<sequence>MYERVASLLLISVRNMHILTTITTLSVLELLTLSNTQAQPQPQTQPKLNLPKGILREKKLSNYLRQDTICELPVVKHYPAPYASQPPIIDGRLDDPVWNNAQYTDDFQDLLHPTSLVPINLLTRTKISWDDRFIYVGATLFDPLVSANVTKLEQYKNNDFIDNTFEIYIDLDRTNQHYKRIQVNPLGIVKTTQYSKPETDGGKVTDWNVGHLFQIKVYTPEKVQIMHEPLKIMNSKPTLNSFWSVEMAIPITSLSSTWKRAPSSQGPYSGFNFMRTGWPPKTVNQNEQRNRKRVNVEVFDSRYQYIWNRGVPTLPGTISNPDSWGTIYFSKETQDTCFKSDPQATIRYLLSQIYHAQWTYHKLHGYFAKDFVSLPPLINCTSTSKVSIVRDGSGFRASVAANGLLGLIRQDRLTWFENR</sequence>
<evidence type="ECO:0000259" key="2">
    <source>
        <dbReference type="Pfam" id="PF06452"/>
    </source>
</evidence>
<evidence type="ECO:0000313" key="4">
    <source>
        <dbReference type="Proteomes" id="UP001479436"/>
    </source>
</evidence>
<dbReference type="Proteomes" id="UP001479436">
    <property type="component" value="Unassembled WGS sequence"/>
</dbReference>
<feature type="signal peptide" evidence="1">
    <location>
        <begin position="1"/>
        <end position="38"/>
    </location>
</feature>